<evidence type="ECO:0000256" key="2">
    <source>
        <dbReference type="SAM" id="SignalP"/>
    </source>
</evidence>
<feature type="chain" id="PRO_5040239823" evidence="2">
    <location>
        <begin position="24"/>
        <end position="386"/>
    </location>
</feature>
<feature type="compositionally biased region" description="Low complexity" evidence="1">
    <location>
        <begin position="203"/>
        <end position="246"/>
    </location>
</feature>
<gene>
    <name evidence="3" type="ORF">E8E13_008945</name>
</gene>
<feature type="compositionally biased region" description="Acidic residues" evidence="1">
    <location>
        <begin position="260"/>
        <end position="298"/>
    </location>
</feature>
<dbReference type="InterPro" id="IPR036610">
    <property type="entry name" value="PEBP-like_sf"/>
</dbReference>
<feature type="compositionally biased region" description="Polar residues" evidence="1">
    <location>
        <begin position="340"/>
        <end position="356"/>
    </location>
</feature>
<dbReference type="AlphaFoldDB" id="A0A9P4WA88"/>
<keyword evidence="4" id="KW-1185">Reference proteome</keyword>
<dbReference type="Gene3D" id="3.90.280.10">
    <property type="entry name" value="PEBP-like"/>
    <property type="match status" value="1"/>
</dbReference>
<dbReference type="SUPFAM" id="SSF49777">
    <property type="entry name" value="PEBP-like"/>
    <property type="match status" value="1"/>
</dbReference>
<proteinExistence type="predicted"/>
<name>A0A9P4WA88_CURKU</name>
<comment type="caution">
    <text evidence="3">The sequence shown here is derived from an EMBL/GenBank/DDBJ whole genome shotgun (WGS) entry which is preliminary data.</text>
</comment>
<dbReference type="OrthoDB" id="5231984at2759"/>
<evidence type="ECO:0000313" key="4">
    <source>
        <dbReference type="Proteomes" id="UP000801428"/>
    </source>
</evidence>
<reference evidence="3" key="1">
    <citation type="submission" date="2019-04" db="EMBL/GenBank/DDBJ databases">
        <title>Sequencing of skin fungus with MAO and IRED activity.</title>
        <authorList>
            <person name="Marsaioli A.J."/>
            <person name="Bonatto J.M.C."/>
            <person name="Reis Junior O."/>
        </authorList>
    </citation>
    <scope>NUCLEOTIDE SEQUENCE</scope>
    <source>
        <strain evidence="3">30M1</strain>
    </source>
</reference>
<feature type="signal peptide" evidence="2">
    <location>
        <begin position="1"/>
        <end position="23"/>
    </location>
</feature>
<feature type="compositionally biased region" description="Low complexity" evidence="1">
    <location>
        <begin position="310"/>
        <end position="320"/>
    </location>
</feature>
<organism evidence="3 4">
    <name type="scientific">Curvularia kusanoi</name>
    <name type="common">Cochliobolus kusanoi</name>
    <dbReference type="NCBI Taxonomy" id="90978"/>
    <lineage>
        <taxon>Eukaryota</taxon>
        <taxon>Fungi</taxon>
        <taxon>Dikarya</taxon>
        <taxon>Ascomycota</taxon>
        <taxon>Pezizomycotina</taxon>
        <taxon>Dothideomycetes</taxon>
        <taxon>Pleosporomycetidae</taxon>
        <taxon>Pleosporales</taxon>
        <taxon>Pleosporineae</taxon>
        <taxon>Pleosporaceae</taxon>
        <taxon>Curvularia</taxon>
    </lineage>
</organism>
<protein>
    <submittedName>
        <fullName evidence="3">Uncharacterized protein</fullName>
    </submittedName>
</protein>
<dbReference type="EMBL" id="SWKU01000003">
    <property type="protein sequence ID" value="KAF3008663.1"/>
    <property type="molecule type" value="Genomic_DNA"/>
</dbReference>
<sequence>MAFRLLQHTLTAAILASTALAQASNIIPTDLTGGFSSEEVQVSFSASAVDGFASGTTFEKADVALEPTFALGDSNGISPTTLYTLVMLDTTCPNARKLHYVRSNFKFAFAGGTNIETESAPLLDYQAPGAFDEQGDDRQYVFLMYVNPQRSEFTQMQLPARGAVFDVERFQSDNGLDDAIAGVGMVVRLGGTADCGSEGGSEGPAESSSAALVSSTSATTPSATMSSTTSSTPSATSAPVPTQTSSLQASPTSAPPNNDGEGEEEDSSESGSEGGDEDGEDEEEEGGEEEDEDEDEEIPTPSTALPPTPTSTRTTTILRTDGAASPTSLSPVASPGTVGATGTASPTSSDNSVPQQTANAAAAGGVVGGRAMVVMSLFGIVLGLLW</sequence>
<evidence type="ECO:0000313" key="3">
    <source>
        <dbReference type="EMBL" id="KAF3008663.1"/>
    </source>
</evidence>
<keyword evidence="2" id="KW-0732">Signal</keyword>
<dbReference type="CDD" id="cd00866">
    <property type="entry name" value="PEBP_euk"/>
    <property type="match status" value="1"/>
</dbReference>
<feature type="region of interest" description="Disordered" evidence="1">
    <location>
        <begin position="195"/>
        <end position="356"/>
    </location>
</feature>
<dbReference type="Proteomes" id="UP000801428">
    <property type="component" value="Unassembled WGS sequence"/>
</dbReference>
<dbReference type="InterPro" id="IPR035810">
    <property type="entry name" value="PEBP_euk"/>
</dbReference>
<feature type="compositionally biased region" description="Polar residues" evidence="1">
    <location>
        <begin position="247"/>
        <end position="256"/>
    </location>
</feature>
<evidence type="ECO:0000256" key="1">
    <source>
        <dbReference type="SAM" id="MobiDB-lite"/>
    </source>
</evidence>
<accession>A0A9P4WA88</accession>